<dbReference type="GO" id="GO:0005507">
    <property type="term" value="F:copper ion binding"/>
    <property type="evidence" value="ECO:0007669"/>
    <property type="project" value="TreeGrafter"/>
</dbReference>
<dbReference type="RefSeq" id="WP_068617209.1">
    <property type="nucleotide sequence ID" value="NZ_CP016268.1"/>
</dbReference>
<organism evidence="11 12">
    <name type="scientific">Woeseia oceani</name>
    <dbReference type="NCBI Taxonomy" id="1548547"/>
    <lineage>
        <taxon>Bacteria</taxon>
        <taxon>Pseudomonadati</taxon>
        <taxon>Pseudomonadota</taxon>
        <taxon>Gammaproteobacteria</taxon>
        <taxon>Woeseiales</taxon>
        <taxon>Woeseiaceae</taxon>
        <taxon>Woeseia</taxon>
    </lineage>
</organism>
<dbReference type="InterPro" id="IPR011324">
    <property type="entry name" value="Cytotoxic_necrot_fac-like_cat"/>
</dbReference>
<evidence type="ECO:0000256" key="2">
    <source>
        <dbReference type="ARBA" id="ARBA00007353"/>
    </source>
</evidence>
<comment type="catalytic activity">
    <reaction evidence="9">
        <text>S-methyl-5'-thioadenosine + phosphate = 5-(methylsulfanyl)-alpha-D-ribose 1-phosphate + adenine</text>
        <dbReference type="Rhea" id="RHEA:11852"/>
        <dbReference type="ChEBI" id="CHEBI:16708"/>
        <dbReference type="ChEBI" id="CHEBI:17509"/>
        <dbReference type="ChEBI" id="CHEBI:43474"/>
        <dbReference type="ChEBI" id="CHEBI:58533"/>
        <dbReference type="EC" id="2.4.2.28"/>
    </reaction>
    <physiologicalReaction direction="left-to-right" evidence="9">
        <dbReference type="Rhea" id="RHEA:11853"/>
    </physiologicalReaction>
</comment>
<evidence type="ECO:0000313" key="11">
    <source>
        <dbReference type="EMBL" id="ANO52161.1"/>
    </source>
</evidence>
<proteinExistence type="inferred from homology"/>
<dbReference type="PANTHER" id="PTHR30616:SF2">
    <property type="entry name" value="PURINE NUCLEOSIDE PHOSPHORYLASE LACC1"/>
    <property type="match status" value="1"/>
</dbReference>
<keyword evidence="5" id="KW-0378">Hydrolase</keyword>
<gene>
    <name evidence="11" type="ORF">BA177_14025</name>
</gene>
<dbReference type="OrthoDB" id="4279at2"/>
<dbReference type="NCBIfam" id="TIGR00726">
    <property type="entry name" value="peptidoglycan editing factor PgeF"/>
    <property type="match status" value="1"/>
</dbReference>
<dbReference type="KEGG" id="woc:BA177_14025"/>
<dbReference type="Proteomes" id="UP000092695">
    <property type="component" value="Chromosome"/>
</dbReference>
<keyword evidence="3" id="KW-0808">Transferase</keyword>
<protein>
    <recommendedName>
        <fullName evidence="10">Purine nucleoside phosphorylase</fullName>
    </recommendedName>
</protein>
<sequence>MTNWIAADWPAPANVLAGTSLRTGGVSDGPYASLNLGDHVNDQLRCVTENRQRLRRECGLPADPQWLRQVHGSTAVALPNPLAKPTADAAVTSAAGVVCAVLTADCLPVLFTSKDGSRVAAAHAGWRGLLDGVLEATVAEMSSQSGILAWLGPAISQAAFEVGAEVRDAFMASDAESAQFFEPNERGRWQADLYGLARGRLAGCGVTEVYGGDRCTYTEAGAFFSYRRDGECGRMASFVYRAK</sequence>
<dbReference type="GO" id="GO:0017061">
    <property type="term" value="F:S-methyl-5-thioadenosine phosphorylase activity"/>
    <property type="evidence" value="ECO:0007669"/>
    <property type="project" value="UniProtKB-EC"/>
</dbReference>
<dbReference type="STRING" id="1548547.BA177_14025"/>
<dbReference type="AlphaFoldDB" id="A0A193LI44"/>
<keyword evidence="4" id="KW-0479">Metal-binding</keyword>
<evidence type="ECO:0000256" key="10">
    <source>
        <dbReference type="RuleBase" id="RU361274"/>
    </source>
</evidence>
<evidence type="ECO:0000256" key="1">
    <source>
        <dbReference type="ARBA" id="ARBA00000553"/>
    </source>
</evidence>
<dbReference type="SUPFAM" id="SSF64438">
    <property type="entry name" value="CNF1/YfiH-like putative cysteine hydrolases"/>
    <property type="match status" value="1"/>
</dbReference>
<dbReference type="InterPro" id="IPR003730">
    <property type="entry name" value="Cu_polyphenol_OxRdtase"/>
</dbReference>
<accession>A0A193LI44</accession>
<evidence type="ECO:0000256" key="6">
    <source>
        <dbReference type="ARBA" id="ARBA00022833"/>
    </source>
</evidence>
<comment type="catalytic activity">
    <reaction evidence="8">
        <text>adenosine + phosphate = alpha-D-ribose 1-phosphate + adenine</text>
        <dbReference type="Rhea" id="RHEA:27642"/>
        <dbReference type="ChEBI" id="CHEBI:16335"/>
        <dbReference type="ChEBI" id="CHEBI:16708"/>
        <dbReference type="ChEBI" id="CHEBI:43474"/>
        <dbReference type="ChEBI" id="CHEBI:57720"/>
        <dbReference type="EC" id="2.4.2.1"/>
    </reaction>
    <physiologicalReaction direction="left-to-right" evidence="8">
        <dbReference type="Rhea" id="RHEA:27643"/>
    </physiologicalReaction>
</comment>
<name>A0A193LI44_9GAMM</name>
<dbReference type="CDD" id="cd16833">
    <property type="entry name" value="YfiH"/>
    <property type="match status" value="1"/>
</dbReference>
<dbReference type="Pfam" id="PF02578">
    <property type="entry name" value="Cu-oxidase_4"/>
    <property type="match status" value="1"/>
</dbReference>
<dbReference type="EMBL" id="CP016268">
    <property type="protein sequence ID" value="ANO52161.1"/>
    <property type="molecule type" value="Genomic_DNA"/>
</dbReference>
<evidence type="ECO:0000256" key="4">
    <source>
        <dbReference type="ARBA" id="ARBA00022723"/>
    </source>
</evidence>
<evidence type="ECO:0000256" key="3">
    <source>
        <dbReference type="ARBA" id="ARBA00022679"/>
    </source>
</evidence>
<comment type="catalytic activity">
    <reaction evidence="1">
        <text>inosine + phosphate = alpha-D-ribose 1-phosphate + hypoxanthine</text>
        <dbReference type="Rhea" id="RHEA:27646"/>
        <dbReference type="ChEBI" id="CHEBI:17368"/>
        <dbReference type="ChEBI" id="CHEBI:17596"/>
        <dbReference type="ChEBI" id="CHEBI:43474"/>
        <dbReference type="ChEBI" id="CHEBI:57720"/>
        <dbReference type="EC" id="2.4.2.1"/>
    </reaction>
    <physiologicalReaction direction="left-to-right" evidence="1">
        <dbReference type="Rhea" id="RHEA:27647"/>
    </physiologicalReaction>
</comment>
<dbReference type="Gene3D" id="3.60.140.10">
    <property type="entry name" value="CNF1/YfiH-like putative cysteine hydrolases"/>
    <property type="match status" value="1"/>
</dbReference>
<comment type="catalytic activity">
    <reaction evidence="7">
        <text>adenosine + H2O + H(+) = inosine + NH4(+)</text>
        <dbReference type="Rhea" id="RHEA:24408"/>
        <dbReference type="ChEBI" id="CHEBI:15377"/>
        <dbReference type="ChEBI" id="CHEBI:15378"/>
        <dbReference type="ChEBI" id="CHEBI:16335"/>
        <dbReference type="ChEBI" id="CHEBI:17596"/>
        <dbReference type="ChEBI" id="CHEBI:28938"/>
        <dbReference type="EC" id="3.5.4.4"/>
    </reaction>
    <physiologicalReaction direction="left-to-right" evidence="7">
        <dbReference type="Rhea" id="RHEA:24409"/>
    </physiologicalReaction>
</comment>
<keyword evidence="12" id="KW-1185">Reference proteome</keyword>
<evidence type="ECO:0000256" key="9">
    <source>
        <dbReference type="ARBA" id="ARBA00049893"/>
    </source>
</evidence>
<dbReference type="GO" id="GO:0016787">
    <property type="term" value="F:hydrolase activity"/>
    <property type="evidence" value="ECO:0007669"/>
    <property type="project" value="UniProtKB-KW"/>
</dbReference>
<evidence type="ECO:0000313" key="12">
    <source>
        <dbReference type="Proteomes" id="UP000092695"/>
    </source>
</evidence>
<keyword evidence="6" id="KW-0862">Zinc</keyword>
<dbReference type="InterPro" id="IPR038371">
    <property type="entry name" value="Cu_polyphenol_OxRdtase_sf"/>
</dbReference>
<comment type="similarity">
    <text evidence="2 10">Belongs to the purine nucleoside phosphorylase YfiH/LACC1 family.</text>
</comment>
<evidence type="ECO:0000256" key="8">
    <source>
        <dbReference type="ARBA" id="ARBA00048968"/>
    </source>
</evidence>
<reference evidence="11 12" key="1">
    <citation type="submission" date="2016-06" db="EMBL/GenBank/DDBJ databases">
        <title>Complete genome sequence of a deep-branching marine Gamma Proteobacterium Woeseia oceani type strain XK5.</title>
        <authorList>
            <person name="Mu D."/>
            <person name="Du Z."/>
        </authorList>
    </citation>
    <scope>NUCLEOTIDE SEQUENCE [LARGE SCALE GENOMIC DNA]</scope>
    <source>
        <strain evidence="11 12">XK5</strain>
    </source>
</reference>
<evidence type="ECO:0000256" key="7">
    <source>
        <dbReference type="ARBA" id="ARBA00047989"/>
    </source>
</evidence>
<evidence type="ECO:0000256" key="5">
    <source>
        <dbReference type="ARBA" id="ARBA00022801"/>
    </source>
</evidence>
<dbReference type="PANTHER" id="PTHR30616">
    <property type="entry name" value="UNCHARACTERIZED PROTEIN YFIH"/>
    <property type="match status" value="1"/>
</dbReference>